<dbReference type="Gene3D" id="2.170.260.10">
    <property type="entry name" value="paz domain"/>
    <property type="match status" value="1"/>
</dbReference>
<keyword evidence="4" id="KW-0255">Endonuclease</keyword>
<dbReference type="AlphaFoldDB" id="A0A8K0JX88"/>
<feature type="compositionally biased region" description="Acidic residues" evidence="8">
    <location>
        <begin position="105"/>
        <end position="125"/>
    </location>
</feature>
<feature type="compositionally biased region" description="Acidic residues" evidence="8">
    <location>
        <begin position="224"/>
        <end position="233"/>
    </location>
</feature>
<dbReference type="GO" id="GO:0000166">
    <property type="term" value="F:nucleotide binding"/>
    <property type="evidence" value="ECO:0007669"/>
    <property type="project" value="UniProtKB-KW"/>
</dbReference>
<dbReference type="Pfam" id="PF20931">
    <property type="entry name" value="Dicer_platform"/>
    <property type="match status" value="1"/>
</dbReference>
<evidence type="ECO:0000256" key="2">
    <source>
        <dbReference type="ARBA" id="ARBA00022723"/>
    </source>
</evidence>
<evidence type="ECO:0000256" key="7">
    <source>
        <dbReference type="PROSITE-ProRule" id="PRU00657"/>
    </source>
</evidence>
<dbReference type="InterPro" id="IPR036085">
    <property type="entry name" value="PAZ_dom_sf"/>
</dbReference>
<feature type="compositionally biased region" description="Polar residues" evidence="8">
    <location>
        <begin position="148"/>
        <end position="160"/>
    </location>
</feature>
<feature type="domain" description="Dicer dsRNA-binding fold" evidence="10">
    <location>
        <begin position="6"/>
        <end position="102"/>
    </location>
</feature>
<organism evidence="11 12">
    <name type="scientific">Ladona fulva</name>
    <name type="common">Scarce chaser dragonfly</name>
    <name type="synonym">Libellula fulva</name>
    <dbReference type="NCBI Taxonomy" id="123851"/>
    <lineage>
        <taxon>Eukaryota</taxon>
        <taxon>Metazoa</taxon>
        <taxon>Ecdysozoa</taxon>
        <taxon>Arthropoda</taxon>
        <taxon>Hexapoda</taxon>
        <taxon>Insecta</taxon>
        <taxon>Pterygota</taxon>
        <taxon>Palaeoptera</taxon>
        <taxon>Odonata</taxon>
        <taxon>Epiprocta</taxon>
        <taxon>Anisoptera</taxon>
        <taxon>Libelluloidea</taxon>
        <taxon>Libellulidae</taxon>
        <taxon>Ladona</taxon>
    </lineage>
</organism>
<evidence type="ECO:0000259" key="9">
    <source>
        <dbReference type="PROSITE" id="PS50821"/>
    </source>
</evidence>
<name>A0A8K0JX88_LADFU</name>
<feature type="compositionally biased region" description="Basic and acidic residues" evidence="8">
    <location>
        <begin position="130"/>
        <end position="143"/>
    </location>
</feature>
<dbReference type="GO" id="GO:0046872">
    <property type="term" value="F:metal ion binding"/>
    <property type="evidence" value="ECO:0007669"/>
    <property type="project" value="UniProtKB-KW"/>
</dbReference>
<dbReference type="GO" id="GO:0006309">
    <property type="term" value="P:apoptotic DNA fragmentation"/>
    <property type="evidence" value="ECO:0007669"/>
    <property type="project" value="TreeGrafter"/>
</dbReference>
<dbReference type="Proteomes" id="UP000792457">
    <property type="component" value="Unassembled WGS sequence"/>
</dbReference>
<dbReference type="PROSITE" id="PS50821">
    <property type="entry name" value="PAZ"/>
    <property type="match status" value="1"/>
</dbReference>
<feature type="region of interest" description="Disordered" evidence="8">
    <location>
        <begin position="224"/>
        <end position="249"/>
    </location>
</feature>
<feature type="region of interest" description="Disordered" evidence="8">
    <location>
        <begin position="674"/>
        <end position="874"/>
    </location>
</feature>
<dbReference type="CDD" id="cd02843">
    <property type="entry name" value="PAZ_dicer_like"/>
    <property type="match status" value="1"/>
</dbReference>
<comment type="caution">
    <text evidence="11">The sequence shown here is derived from an EMBL/GenBank/DDBJ whole genome shotgun (WGS) entry which is preliminary data.</text>
</comment>
<feature type="compositionally biased region" description="Basic residues" evidence="8">
    <location>
        <begin position="718"/>
        <end position="732"/>
    </location>
</feature>
<evidence type="ECO:0000313" key="12">
    <source>
        <dbReference type="Proteomes" id="UP000792457"/>
    </source>
</evidence>
<reference evidence="11" key="2">
    <citation type="submission" date="2017-10" db="EMBL/GenBank/DDBJ databases">
        <title>Ladona fulva Genome sequencing and assembly.</title>
        <authorList>
            <person name="Murali S."/>
            <person name="Richards S."/>
            <person name="Bandaranaike D."/>
            <person name="Bellair M."/>
            <person name="Blankenburg K."/>
            <person name="Chao H."/>
            <person name="Dinh H."/>
            <person name="Doddapaneni H."/>
            <person name="Dugan-Rocha S."/>
            <person name="Elkadiri S."/>
            <person name="Gnanaolivu R."/>
            <person name="Hernandez B."/>
            <person name="Skinner E."/>
            <person name="Javaid M."/>
            <person name="Lee S."/>
            <person name="Li M."/>
            <person name="Ming W."/>
            <person name="Munidasa M."/>
            <person name="Muniz J."/>
            <person name="Nguyen L."/>
            <person name="Hughes D."/>
            <person name="Osuji N."/>
            <person name="Pu L.-L."/>
            <person name="Puazo M."/>
            <person name="Qu C."/>
            <person name="Quiroz J."/>
            <person name="Raj R."/>
            <person name="Weissenberger G."/>
            <person name="Xin Y."/>
            <person name="Zou X."/>
            <person name="Han Y."/>
            <person name="Worley K."/>
            <person name="Muzny D."/>
            <person name="Gibbs R."/>
        </authorList>
    </citation>
    <scope>NUCLEOTIDE SEQUENCE</scope>
    <source>
        <strain evidence="11">Sampled in the wild</strain>
    </source>
</reference>
<dbReference type="PANTHER" id="PTHR14950">
    <property type="entry name" value="DICER-RELATED"/>
    <property type="match status" value="1"/>
</dbReference>
<feature type="domain" description="PAZ" evidence="9">
    <location>
        <begin position="475"/>
        <end position="606"/>
    </location>
</feature>
<dbReference type="Pfam" id="PF02170">
    <property type="entry name" value="PAZ"/>
    <property type="match status" value="1"/>
</dbReference>
<evidence type="ECO:0000256" key="6">
    <source>
        <dbReference type="ARBA" id="ARBA00022842"/>
    </source>
</evidence>
<evidence type="ECO:0000256" key="1">
    <source>
        <dbReference type="ARBA" id="ARBA00022722"/>
    </source>
</evidence>
<evidence type="ECO:0000313" key="11">
    <source>
        <dbReference type="EMBL" id="KAG8223500.1"/>
    </source>
</evidence>
<evidence type="ECO:0000256" key="8">
    <source>
        <dbReference type="SAM" id="MobiDB-lite"/>
    </source>
</evidence>
<dbReference type="GO" id="GO:0003723">
    <property type="term" value="F:RNA binding"/>
    <property type="evidence" value="ECO:0007669"/>
    <property type="project" value="UniProtKB-UniRule"/>
</dbReference>
<keyword evidence="1" id="KW-0540">Nuclease</keyword>
<dbReference type="SUPFAM" id="SSF101690">
    <property type="entry name" value="PAZ domain"/>
    <property type="match status" value="1"/>
</dbReference>
<feature type="compositionally biased region" description="Acidic residues" evidence="8">
    <location>
        <begin position="831"/>
        <end position="869"/>
    </location>
</feature>
<evidence type="ECO:0000256" key="5">
    <source>
        <dbReference type="ARBA" id="ARBA00022801"/>
    </source>
</evidence>
<feature type="compositionally biased region" description="Acidic residues" evidence="8">
    <location>
        <begin position="736"/>
        <end position="752"/>
    </location>
</feature>
<reference evidence="11" key="1">
    <citation type="submission" date="2013-04" db="EMBL/GenBank/DDBJ databases">
        <authorList>
            <person name="Qu J."/>
            <person name="Murali S.C."/>
            <person name="Bandaranaike D."/>
            <person name="Bellair M."/>
            <person name="Blankenburg K."/>
            <person name="Chao H."/>
            <person name="Dinh H."/>
            <person name="Doddapaneni H."/>
            <person name="Downs B."/>
            <person name="Dugan-Rocha S."/>
            <person name="Elkadiri S."/>
            <person name="Gnanaolivu R.D."/>
            <person name="Hernandez B."/>
            <person name="Javaid M."/>
            <person name="Jayaseelan J.C."/>
            <person name="Lee S."/>
            <person name="Li M."/>
            <person name="Ming W."/>
            <person name="Munidasa M."/>
            <person name="Muniz J."/>
            <person name="Nguyen L."/>
            <person name="Ongeri F."/>
            <person name="Osuji N."/>
            <person name="Pu L.-L."/>
            <person name="Puazo M."/>
            <person name="Qu C."/>
            <person name="Quiroz J."/>
            <person name="Raj R."/>
            <person name="Weissenberger G."/>
            <person name="Xin Y."/>
            <person name="Zou X."/>
            <person name="Han Y."/>
            <person name="Richards S."/>
            <person name="Worley K."/>
            <person name="Muzny D."/>
            <person name="Gibbs R."/>
        </authorList>
    </citation>
    <scope>NUCLEOTIDE SEQUENCE</scope>
    <source>
        <strain evidence="11">Sampled in the wild</strain>
    </source>
</reference>
<protein>
    <submittedName>
        <fullName evidence="11">Uncharacterized protein</fullName>
    </submittedName>
</protein>
<evidence type="ECO:0000256" key="4">
    <source>
        <dbReference type="ARBA" id="ARBA00022759"/>
    </source>
</evidence>
<keyword evidence="3" id="KW-0547">Nucleotide-binding</keyword>
<dbReference type="GO" id="GO:0005634">
    <property type="term" value="C:nucleus"/>
    <property type="evidence" value="ECO:0007669"/>
    <property type="project" value="TreeGrafter"/>
</dbReference>
<dbReference type="InterPro" id="IPR048512">
    <property type="entry name" value="Dicer_platform"/>
</dbReference>
<dbReference type="InterPro" id="IPR003100">
    <property type="entry name" value="PAZ_dom"/>
</dbReference>
<keyword evidence="12" id="KW-1185">Reference proteome</keyword>
<dbReference type="GO" id="GO:0005737">
    <property type="term" value="C:cytoplasm"/>
    <property type="evidence" value="ECO:0007669"/>
    <property type="project" value="TreeGrafter"/>
</dbReference>
<dbReference type="Pfam" id="PF03368">
    <property type="entry name" value="Dicer_dimer"/>
    <property type="match status" value="1"/>
</dbReference>
<proteinExistence type="predicted"/>
<feature type="compositionally biased region" description="Basic and acidic residues" evidence="8">
    <location>
        <begin position="161"/>
        <end position="171"/>
    </location>
</feature>
<dbReference type="SMART" id="SM00949">
    <property type="entry name" value="PAZ"/>
    <property type="match status" value="1"/>
</dbReference>
<dbReference type="GO" id="GO:0004525">
    <property type="term" value="F:ribonuclease III activity"/>
    <property type="evidence" value="ECO:0007669"/>
    <property type="project" value="TreeGrafter"/>
</dbReference>
<keyword evidence="7" id="KW-0694">RNA-binding</keyword>
<dbReference type="OrthoDB" id="2392202at2759"/>
<keyword evidence="6" id="KW-0460">Magnesium</keyword>
<feature type="compositionally biased region" description="Basic and acidic residues" evidence="8">
    <location>
        <begin position="674"/>
        <end position="701"/>
    </location>
</feature>
<dbReference type="EMBL" id="KZ308162">
    <property type="protein sequence ID" value="KAG8223500.1"/>
    <property type="molecule type" value="Genomic_DNA"/>
</dbReference>
<sequence length="936" mass="105845">MGVLLTILPRMMYCAKLPSDTFTRLTPLWSLRKVKGADGDLSYICALRLPINSPVKQDILGNPMRSKALARRSAALEACKVLHQAKELDDDLMPVGKESFRAEVESDEEDDAEDEEEEDYEDESITENLTNKKHDSAEKDLSGKDICISNNVSESTNDNSPESRLETKEDESLITEESENEVGIKLPEEDMRPVDKKEMIMQETKLKGCKELKAKNKQQEVEYLEEEGEEEVPVGDGLSGMYGLDRPRPGTTKRRQYYYKRTADALTDCRPQPMFPAYLYNIGMKLVCPLPDEQNTRGRRIHPPEDSPRGFGILTLKEIPKICAFPIFTRSGEVRVCLEPSKPGVTSAKSWANSSMLYSVIEEQKVKALPNGIKEVVLPDPQQILLTGEQLAKALAFLNYTFAGVLRLQRYLMAFDPVASENSYLIVPTMTRKITEKDGDDEGSRETHQNKEWIEVDWDFVDLIYGCKGESKPAPVCEEERKSFQFDASLYHDAVVMPWYRNQDQPQYFYVAEICTHLSPKSSFPGSEYKTFEEYYFKKYAIQICNREQPLLDVDHTSARLNFLTPRYVNRKGVALPTSSEETKRAKRESLEQKQILVPELCCRHPFPASLWRKAVCLPCILYRLNALLLADQLRARVAREIGVGLEKVPEDFEWPPLDFGWSLADVLKRSKEAENQNMESKKGANPGKGEDKNDNRKEEKLSEEDDSDDVEGEDRKKAKKKGHKRKKRKKKNGEGSEDERSGDDDDTEDDASDKNEGEDWMEIGTWSNEMAMQAGDVPSLPDNVTMVEEGGRDGWGKGSVGGRGERVRYGSPSIWKGGGAPVEVFSGLENDLEGLETTDSSGDDDDDDAPEDEEGVEEAVLIPEEEVEDRGHHPRAEAVEVLDEDIVVESQLKAVTEAGEKNQVGLWKKNLKLQKKRGLKNTLSILKMLFQIIEE</sequence>
<feature type="region of interest" description="Disordered" evidence="8">
    <location>
        <begin position="101"/>
        <end position="180"/>
    </location>
</feature>
<dbReference type="GO" id="GO:0030422">
    <property type="term" value="P:siRNA processing"/>
    <property type="evidence" value="ECO:0007669"/>
    <property type="project" value="TreeGrafter"/>
</dbReference>
<dbReference type="PROSITE" id="PS51327">
    <property type="entry name" value="DICER_DSRBF"/>
    <property type="match status" value="1"/>
</dbReference>
<feature type="compositionally biased region" description="Acidic residues" evidence="8">
    <location>
        <begin position="702"/>
        <end position="713"/>
    </location>
</feature>
<accession>A0A8K0JX88</accession>
<dbReference type="FunFam" id="2.170.260.10:FF:000002">
    <property type="entry name" value="Putative Endoribonuclease Dicer"/>
    <property type="match status" value="1"/>
</dbReference>
<evidence type="ECO:0000256" key="3">
    <source>
        <dbReference type="ARBA" id="ARBA00022741"/>
    </source>
</evidence>
<dbReference type="GO" id="GO:0070578">
    <property type="term" value="C:RISC-loading complex"/>
    <property type="evidence" value="ECO:0007669"/>
    <property type="project" value="TreeGrafter"/>
</dbReference>
<keyword evidence="2" id="KW-0479">Metal-binding</keyword>
<dbReference type="InterPro" id="IPR005034">
    <property type="entry name" value="Dicer_dimerisation"/>
</dbReference>
<dbReference type="PANTHER" id="PTHR14950:SF37">
    <property type="entry name" value="ENDORIBONUCLEASE DICER"/>
    <property type="match status" value="1"/>
</dbReference>
<dbReference type="InterPro" id="IPR038248">
    <property type="entry name" value="Dicer_dimer_sf"/>
</dbReference>
<keyword evidence="5" id="KW-0378">Hydrolase</keyword>
<dbReference type="Gene3D" id="3.30.160.380">
    <property type="entry name" value="Dicer dimerisation domain"/>
    <property type="match status" value="1"/>
</dbReference>
<dbReference type="GO" id="GO:0031054">
    <property type="term" value="P:pre-miRNA processing"/>
    <property type="evidence" value="ECO:0007669"/>
    <property type="project" value="TreeGrafter"/>
</dbReference>
<evidence type="ECO:0000259" key="10">
    <source>
        <dbReference type="PROSITE" id="PS51327"/>
    </source>
</evidence>
<dbReference type="GO" id="GO:0004530">
    <property type="term" value="F:deoxyribonuclease I activity"/>
    <property type="evidence" value="ECO:0007669"/>
    <property type="project" value="TreeGrafter"/>
</dbReference>
<gene>
    <name evidence="11" type="ORF">J437_LFUL004968</name>
</gene>